<dbReference type="InterPro" id="IPR011053">
    <property type="entry name" value="Single_hybrid_motif"/>
</dbReference>
<dbReference type="EMBL" id="CP098502">
    <property type="protein sequence ID" value="UTI63291.1"/>
    <property type="molecule type" value="Genomic_DNA"/>
</dbReference>
<dbReference type="InterPro" id="IPR005479">
    <property type="entry name" value="CPAse_ATP-bd"/>
</dbReference>
<evidence type="ECO:0000256" key="4">
    <source>
        <dbReference type="ARBA" id="ARBA00022840"/>
    </source>
</evidence>
<dbReference type="CDD" id="cd06850">
    <property type="entry name" value="biotinyl_domain"/>
    <property type="match status" value="1"/>
</dbReference>
<dbReference type="PROSITE" id="PS50979">
    <property type="entry name" value="BC"/>
    <property type="match status" value="1"/>
</dbReference>
<evidence type="ECO:0000256" key="3">
    <source>
        <dbReference type="ARBA" id="ARBA00022741"/>
    </source>
</evidence>
<feature type="domain" description="Lipoyl-binding" evidence="7">
    <location>
        <begin position="580"/>
        <end position="655"/>
    </location>
</feature>
<evidence type="ECO:0000259" key="9">
    <source>
        <dbReference type="PROSITE" id="PS50979"/>
    </source>
</evidence>
<evidence type="ECO:0000256" key="6">
    <source>
        <dbReference type="PROSITE-ProRule" id="PRU00409"/>
    </source>
</evidence>
<evidence type="ECO:0000256" key="1">
    <source>
        <dbReference type="ARBA" id="ARBA00001953"/>
    </source>
</evidence>
<dbReference type="PROSITE" id="PS50968">
    <property type="entry name" value="BIOTINYL_LIPOYL"/>
    <property type="match status" value="1"/>
</dbReference>
<dbReference type="PANTHER" id="PTHR18866">
    <property type="entry name" value="CARBOXYLASE:PYRUVATE/ACETYL-COA/PROPIONYL-COA CARBOXYLASE"/>
    <property type="match status" value="1"/>
</dbReference>
<dbReference type="Pfam" id="PF00289">
    <property type="entry name" value="Biotin_carb_N"/>
    <property type="match status" value="1"/>
</dbReference>
<dbReference type="InterPro" id="IPR016185">
    <property type="entry name" value="PreATP-grasp_dom_sf"/>
</dbReference>
<reference evidence="10 11" key="1">
    <citation type="submission" date="2022-06" db="EMBL/GenBank/DDBJ databases">
        <title>Paraconexibacter antarcticus.</title>
        <authorList>
            <person name="Kim C.S."/>
        </authorList>
    </citation>
    <scope>NUCLEOTIDE SEQUENCE [LARGE SCALE GENOMIC DNA]</scope>
    <source>
        <strain evidence="10 11">02-257</strain>
    </source>
</reference>
<dbReference type="PROSITE" id="PS50975">
    <property type="entry name" value="ATP_GRASP"/>
    <property type="match status" value="1"/>
</dbReference>
<evidence type="ECO:0000313" key="10">
    <source>
        <dbReference type="EMBL" id="UTI63291.1"/>
    </source>
</evidence>
<dbReference type="Pfam" id="PF02786">
    <property type="entry name" value="CPSase_L_D2"/>
    <property type="match status" value="1"/>
</dbReference>
<evidence type="ECO:0000259" key="7">
    <source>
        <dbReference type="PROSITE" id="PS50968"/>
    </source>
</evidence>
<keyword evidence="3 6" id="KW-0547">Nucleotide-binding</keyword>
<dbReference type="Gene3D" id="3.30.470.20">
    <property type="entry name" value="ATP-grasp fold, B domain"/>
    <property type="match status" value="1"/>
</dbReference>
<dbReference type="InterPro" id="IPR011764">
    <property type="entry name" value="Biotin_carboxylation_dom"/>
</dbReference>
<comment type="cofactor">
    <cofactor evidence="1">
        <name>biotin</name>
        <dbReference type="ChEBI" id="CHEBI:57586"/>
    </cofactor>
</comment>
<keyword evidence="4 6" id="KW-0067">ATP-binding</keyword>
<dbReference type="PROSITE" id="PS00188">
    <property type="entry name" value="BIOTIN"/>
    <property type="match status" value="1"/>
</dbReference>
<organism evidence="10 11">
    <name type="scientific">Paraconexibacter antarcticus</name>
    <dbReference type="NCBI Taxonomy" id="2949664"/>
    <lineage>
        <taxon>Bacteria</taxon>
        <taxon>Bacillati</taxon>
        <taxon>Actinomycetota</taxon>
        <taxon>Thermoleophilia</taxon>
        <taxon>Solirubrobacterales</taxon>
        <taxon>Paraconexibacteraceae</taxon>
        <taxon>Paraconexibacter</taxon>
    </lineage>
</organism>
<dbReference type="SUPFAM" id="SSF51246">
    <property type="entry name" value="Rudiment single hybrid motif"/>
    <property type="match status" value="1"/>
</dbReference>
<keyword evidence="11" id="KW-1185">Reference proteome</keyword>
<name>A0ABY5DMQ5_9ACTN</name>
<keyword evidence="5" id="KW-0092">Biotin</keyword>
<dbReference type="InterPro" id="IPR050856">
    <property type="entry name" value="Biotin_carboxylase_complex"/>
</dbReference>
<dbReference type="SMART" id="SM00878">
    <property type="entry name" value="Biotin_carb_C"/>
    <property type="match status" value="1"/>
</dbReference>
<dbReference type="Gene3D" id="2.40.50.100">
    <property type="match status" value="1"/>
</dbReference>
<feature type="domain" description="ATP-grasp" evidence="8">
    <location>
        <begin position="120"/>
        <end position="318"/>
    </location>
</feature>
<evidence type="ECO:0000313" key="11">
    <source>
        <dbReference type="Proteomes" id="UP001056035"/>
    </source>
</evidence>
<proteinExistence type="predicted"/>
<dbReference type="RefSeq" id="WP_254570019.1">
    <property type="nucleotide sequence ID" value="NZ_CP098502.1"/>
</dbReference>
<dbReference type="PROSITE" id="PS00867">
    <property type="entry name" value="CPSASE_2"/>
    <property type="match status" value="1"/>
</dbReference>
<dbReference type="Pfam" id="PF00364">
    <property type="entry name" value="Biotin_lipoyl"/>
    <property type="match status" value="1"/>
</dbReference>
<keyword evidence="2" id="KW-0436">Ligase</keyword>
<dbReference type="SUPFAM" id="SSF56059">
    <property type="entry name" value="Glutathione synthetase ATP-binding domain-like"/>
    <property type="match status" value="1"/>
</dbReference>
<dbReference type="InterPro" id="IPR048429">
    <property type="entry name" value="MCC_alpha_BT"/>
</dbReference>
<accession>A0ABY5DMQ5</accession>
<dbReference type="InterPro" id="IPR000089">
    <property type="entry name" value="Biotin_lipoyl"/>
</dbReference>
<evidence type="ECO:0000256" key="2">
    <source>
        <dbReference type="ARBA" id="ARBA00022598"/>
    </source>
</evidence>
<dbReference type="PANTHER" id="PTHR18866:SF126">
    <property type="entry name" value="BIOTIN CARBOXYLASE"/>
    <property type="match status" value="1"/>
</dbReference>
<dbReference type="Pfam" id="PF02785">
    <property type="entry name" value="Biotin_carb_C"/>
    <property type="match status" value="1"/>
</dbReference>
<dbReference type="Pfam" id="PF21139">
    <property type="entry name" value="BT_MCC_alpha"/>
    <property type="match status" value="1"/>
</dbReference>
<dbReference type="InterPro" id="IPR011761">
    <property type="entry name" value="ATP-grasp"/>
</dbReference>
<evidence type="ECO:0000256" key="5">
    <source>
        <dbReference type="ARBA" id="ARBA00023267"/>
    </source>
</evidence>
<dbReference type="Proteomes" id="UP001056035">
    <property type="component" value="Chromosome"/>
</dbReference>
<feature type="domain" description="Biotin carboxylation" evidence="9">
    <location>
        <begin position="1"/>
        <end position="447"/>
    </location>
</feature>
<gene>
    <name evidence="10" type="ORF">NBH00_18260</name>
</gene>
<dbReference type="SUPFAM" id="SSF51230">
    <property type="entry name" value="Single hybrid motif"/>
    <property type="match status" value="1"/>
</dbReference>
<protein>
    <submittedName>
        <fullName evidence="10">ATP-grasp domain-containing protein</fullName>
    </submittedName>
</protein>
<dbReference type="InterPro" id="IPR005481">
    <property type="entry name" value="BC-like_N"/>
</dbReference>
<dbReference type="InterPro" id="IPR011054">
    <property type="entry name" value="Rudment_hybrid_motif"/>
</dbReference>
<evidence type="ECO:0000259" key="8">
    <source>
        <dbReference type="PROSITE" id="PS50975"/>
    </source>
</evidence>
<dbReference type="InterPro" id="IPR001882">
    <property type="entry name" value="Biotin_BS"/>
</dbReference>
<dbReference type="InterPro" id="IPR005482">
    <property type="entry name" value="Biotin_COase_C"/>
</dbReference>
<sequence length="662" mass="70739">MVRKILIANRGEIARRIQRSCREMGIRTVAVFSEVDADAPFVHEADEAFALGGRSAAESYLRIDAIVGAAQCTGADAVHPGYGFLAENADFARACEEAGLIFLGPTPATIEAMGSKVRAREMMIAAGVPVAPAMTLDGASEEETASIPDRLGLPLMIKASAGGGGKGMRVVRHAEDFAAALAGARSEALSTFGDDTVFVERYVERARHIEVQIIGDCHGDVRHLFERECSIQRRHQKVLEEAPCMVMSPGLRDRFTQVAVDAGNALHYRGVGTVEFLYAEATDEIFFLEINTRLQVEHPVTEAITGLDLVAAQIAIAERSHLSEVIGEPQITGHAVEVRLYAEDAATGFLPATGTLERFRIPALPGIRVDPGPVAGDAVTADYDPMIAKVIAHAATRAQAIRTLAAALRDAEIHGLTTNRDFLVHLLEHPDFVAGRFDTQFLDAPAAASLTGALVDDPGQLRLAAAAAALALQACQRAGVVNGRSLPSGWRNNRSTLQRRTVRHGDQDFAVGYRLDPDEITVDGVGLDGCRVYDAREDRVDLQVDGRRMTLRVAIYGEDVYVNLPTGQLLFRAQPRFPGAEDEQAPGSLTSPVPGKVIRLACAVGEVVVAGDVVLVIEAMKMQHEIVAPAAGAVTQLLVDEGAQVDAGAVVAVIADPETEDR</sequence>
<dbReference type="SUPFAM" id="SSF52440">
    <property type="entry name" value="PreATP-grasp domain"/>
    <property type="match status" value="1"/>
</dbReference>